<dbReference type="RefSeq" id="WP_043917855.1">
    <property type="nucleotide sequence ID" value="NZ_FZPF01000007.1"/>
</dbReference>
<dbReference type="Proteomes" id="UP000032232">
    <property type="component" value="Unassembled WGS sequence"/>
</dbReference>
<name>A0A0D1DBG4_9RHOB</name>
<evidence type="ECO:0000313" key="1">
    <source>
        <dbReference type="EMBL" id="KIT17288.1"/>
    </source>
</evidence>
<dbReference type="STRING" id="935700.jaqu_10190"/>
<sequence>MVLTLKDRDGIAEEVLPVGAFAQVMRLPTGWETVPGRVAHMANRLRAAIDRVEQHVGRITLSRVFEIEGTALGGRHLTLPRGRLAEILSVQVDGAPPAGGAPQIQNDIHAPAIVLKRPVVAGARITGEVRLGHDRWEDVPGGLREAVMLTAETLEEGEGPILTGAAEVMMAPYRPIRLRGWK</sequence>
<dbReference type="PATRIC" id="fig|935700.4.peg.1064"/>
<dbReference type="EMBL" id="JYFE01000020">
    <property type="protein sequence ID" value="KIT17288.1"/>
    <property type="molecule type" value="Genomic_DNA"/>
</dbReference>
<organism evidence="1 2">
    <name type="scientific">Jannaschia aquimarina</name>
    <dbReference type="NCBI Taxonomy" id="935700"/>
    <lineage>
        <taxon>Bacteria</taxon>
        <taxon>Pseudomonadati</taxon>
        <taxon>Pseudomonadota</taxon>
        <taxon>Alphaproteobacteria</taxon>
        <taxon>Rhodobacterales</taxon>
        <taxon>Roseobacteraceae</taxon>
        <taxon>Jannaschia</taxon>
    </lineage>
</organism>
<accession>A0A0D1DBG4</accession>
<reference evidence="1 2" key="1">
    <citation type="submission" date="2015-02" db="EMBL/GenBank/DDBJ databases">
        <title>Genome Sequence of Jannaschia aquimarina DSM28248, a member of the Roseobacter clade.</title>
        <authorList>
            <person name="Voget S."/>
            <person name="Daniel R."/>
        </authorList>
    </citation>
    <scope>NUCLEOTIDE SEQUENCE [LARGE SCALE GENOMIC DNA]</scope>
    <source>
        <strain evidence="1 2">GSW-M26</strain>
    </source>
</reference>
<evidence type="ECO:0000313" key="2">
    <source>
        <dbReference type="Proteomes" id="UP000032232"/>
    </source>
</evidence>
<dbReference type="AlphaFoldDB" id="A0A0D1DBG4"/>
<keyword evidence="2" id="KW-1185">Reference proteome</keyword>
<comment type="caution">
    <text evidence="1">The sequence shown here is derived from an EMBL/GenBank/DDBJ whole genome shotgun (WGS) entry which is preliminary data.</text>
</comment>
<protein>
    <submittedName>
        <fullName evidence="1">Uncharacterized protein</fullName>
    </submittedName>
</protein>
<proteinExistence type="predicted"/>
<gene>
    <name evidence="1" type="ORF">jaqu_10190</name>
</gene>